<dbReference type="Proteomes" id="UP000015106">
    <property type="component" value="Chromosome 4"/>
</dbReference>
<protein>
    <submittedName>
        <fullName evidence="2">Uncharacterized protein</fullName>
    </submittedName>
</protein>
<name>A0A8R7Q722_TRIUA</name>
<feature type="region of interest" description="Disordered" evidence="1">
    <location>
        <begin position="1"/>
        <end position="31"/>
    </location>
</feature>
<dbReference type="Gramene" id="TuG1812G0400003850.01.T01">
    <property type="protein sequence ID" value="TuG1812G0400003850.01.T01"/>
    <property type="gene ID" value="TuG1812G0400003850.01"/>
</dbReference>
<reference evidence="3" key="1">
    <citation type="journal article" date="2013" name="Nature">
        <title>Draft genome of the wheat A-genome progenitor Triticum urartu.</title>
        <authorList>
            <person name="Ling H.Q."/>
            <person name="Zhao S."/>
            <person name="Liu D."/>
            <person name="Wang J."/>
            <person name="Sun H."/>
            <person name="Zhang C."/>
            <person name="Fan H."/>
            <person name="Li D."/>
            <person name="Dong L."/>
            <person name="Tao Y."/>
            <person name="Gao C."/>
            <person name="Wu H."/>
            <person name="Li Y."/>
            <person name="Cui Y."/>
            <person name="Guo X."/>
            <person name="Zheng S."/>
            <person name="Wang B."/>
            <person name="Yu K."/>
            <person name="Liang Q."/>
            <person name="Yang W."/>
            <person name="Lou X."/>
            <person name="Chen J."/>
            <person name="Feng M."/>
            <person name="Jian J."/>
            <person name="Zhang X."/>
            <person name="Luo G."/>
            <person name="Jiang Y."/>
            <person name="Liu J."/>
            <person name="Wang Z."/>
            <person name="Sha Y."/>
            <person name="Zhang B."/>
            <person name="Wu H."/>
            <person name="Tang D."/>
            <person name="Shen Q."/>
            <person name="Xue P."/>
            <person name="Zou S."/>
            <person name="Wang X."/>
            <person name="Liu X."/>
            <person name="Wang F."/>
            <person name="Yang Y."/>
            <person name="An X."/>
            <person name="Dong Z."/>
            <person name="Zhang K."/>
            <person name="Zhang X."/>
            <person name="Luo M.C."/>
            <person name="Dvorak J."/>
            <person name="Tong Y."/>
            <person name="Wang J."/>
            <person name="Yang H."/>
            <person name="Li Z."/>
            <person name="Wang D."/>
            <person name="Zhang A."/>
            <person name="Wang J."/>
        </authorList>
    </citation>
    <scope>NUCLEOTIDE SEQUENCE</scope>
    <source>
        <strain evidence="3">cv. G1812</strain>
    </source>
</reference>
<keyword evidence="3" id="KW-1185">Reference proteome</keyword>
<organism evidence="2 3">
    <name type="scientific">Triticum urartu</name>
    <name type="common">Red wild einkorn</name>
    <name type="synonym">Crithodium urartu</name>
    <dbReference type="NCBI Taxonomy" id="4572"/>
    <lineage>
        <taxon>Eukaryota</taxon>
        <taxon>Viridiplantae</taxon>
        <taxon>Streptophyta</taxon>
        <taxon>Embryophyta</taxon>
        <taxon>Tracheophyta</taxon>
        <taxon>Spermatophyta</taxon>
        <taxon>Magnoliopsida</taxon>
        <taxon>Liliopsida</taxon>
        <taxon>Poales</taxon>
        <taxon>Poaceae</taxon>
        <taxon>BOP clade</taxon>
        <taxon>Pooideae</taxon>
        <taxon>Triticodae</taxon>
        <taxon>Triticeae</taxon>
        <taxon>Triticinae</taxon>
        <taxon>Triticum</taxon>
    </lineage>
</organism>
<reference evidence="2" key="3">
    <citation type="submission" date="2022-06" db="UniProtKB">
        <authorList>
            <consortium name="EnsemblPlants"/>
        </authorList>
    </citation>
    <scope>IDENTIFICATION</scope>
</reference>
<proteinExistence type="predicted"/>
<dbReference type="EnsemblPlants" id="TuG1812G0400003850.01.T01">
    <property type="protein sequence ID" value="TuG1812G0400003850.01.T01"/>
    <property type="gene ID" value="TuG1812G0400003850.01"/>
</dbReference>
<evidence type="ECO:0000256" key="1">
    <source>
        <dbReference type="SAM" id="MobiDB-lite"/>
    </source>
</evidence>
<evidence type="ECO:0000313" key="3">
    <source>
        <dbReference type="Proteomes" id="UP000015106"/>
    </source>
</evidence>
<accession>A0A8R7Q722</accession>
<sequence length="166" mass="18412">MDPPRPQRDPPPSLLSVGRGTPGAFCGGRRRQQHLRRAARPRHSPRSNLFCLRPTTAMATRRLRTTCWMRRLTTLTPPHKTTMSMSPPEDACRDGQFQVVPRAQALLDAVPQPPQPMWERGIPEALKFSMAHGKGGNSSEYSAGDPEVDPSSISYLVAALMDCYCC</sequence>
<reference evidence="2" key="2">
    <citation type="submission" date="2018-03" db="EMBL/GenBank/DDBJ databases">
        <title>The Triticum urartu genome reveals the dynamic nature of wheat genome evolution.</title>
        <authorList>
            <person name="Ling H."/>
            <person name="Ma B."/>
            <person name="Shi X."/>
            <person name="Liu H."/>
            <person name="Dong L."/>
            <person name="Sun H."/>
            <person name="Cao Y."/>
            <person name="Gao Q."/>
            <person name="Zheng S."/>
            <person name="Li Y."/>
            <person name="Yu Y."/>
            <person name="Du H."/>
            <person name="Qi M."/>
            <person name="Li Y."/>
            <person name="Yu H."/>
            <person name="Cui Y."/>
            <person name="Wang N."/>
            <person name="Chen C."/>
            <person name="Wu H."/>
            <person name="Zhao Y."/>
            <person name="Zhang J."/>
            <person name="Li Y."/>
            <person name="Zhou W."/>
            <person name="Zhang B."/>
            <person name="Hu W."/>
            <person name="Eijk M."/>
            <person name="Tang J."/>
            <person name="Witsenboer H."/>
            <person name="Zhao S."/>
            <person name="Li Z."/>
            <person name="Zhang A."/>
            <person name="Wang D."/>
            <person name="Liang C."/>
        </authorList>
    </citation>
    <scope>NUCLEOTIDE SEQUENCE [LARGE SCALE GENOMIC DNA]</scope>
    <source>
        <strain evidence="2">cv. G1812</strain>
    </source>
</reference>
<dbReference type="AlphaFoldDB" id="A0A8R7Q722"/>
<evidence type="ECO:0000313" key="2">
    <source>
        <dbReference type="EnsemblPlants" id="TuG1812G0400003850.01.T01"/>
    </source>
</evidence>